<gene>
    <name evidence="1" type="ORF">TorRG33x02_013520</name>
</gene>
<evidence type="ECO:0000313" key="1">
    <source>
        <dbReference type="EMBL" id="POO03291.1"/>
    </source>
</evidence>
<dbReference type="Proteomes" id="UP000237000">
    <property type="component" value="Unassembled WGS sequence"/>
</dbReference>
<keyword evidence="2" id="KW-1185">Reference proteome</keyword>
<dbReference type="AlphaFoldDB" id="A0A2P5FZT2"/>
<accession>A0A2P5FZT2</accession>
<dbReference type="OrthoDB" id="10366830at2759"/>
<dbReference type="InParanoid" id="A0A2P5FZT2"/>
<proteinExistence type="predicted"/>
<organism evidence="1 2">
    <name type="scientific">Trema orientale</name>
    <name type="common">Charcoal tree</name>
    <name type="synonym">Celtis orientalis</name>
    <dbReference type="NCBI Taxonomy" id="63057"/>
    <lineage>
        <taxon>Eukaryota</taxon>
        <taxon>Viridiplantae</taxon>
        <taxon>Streptophyta</taxon>
        <taxon>Embryophyta</taxon>
        <taxon>Tracheophyta</taxon>
        <taxon>Spermatophyta</taxon>
        <taxon>Magnoliopsida</taxon>
        <taxon>eudicotyledons</taxon>
        <taxon>Gunneridae</taxon>
        <taxon>Pentapetalae</taxon>
        <taxon>rosids</taxon>
        <taxon>fabids</taxon>
        <taxon>Rosales</taxon>
        <taxon>Cannabaceae</taxon>
        <taxon>Trema</taxon>
    </lineage>
</organism>
<protein>
    <submittedName>
        <fullName evidence="1">Uncharacterized protein</fullName>
    </submittedName>
</protein>
<name>A0A2P5FZT2_TREOI</name>
<reference evidence="2" key="1">
    <citation type="submission" date="2016-06" db="EMBL/GenBank/DDBJ databases">
        <title>Parallel loss of symbiosis genes in relatives of nitrogen-fixing non-legume Parasponia.</title>
        <authorList>
            <person name="Van Velzen R."/>
            <person name="Holmer R."/>
            <person name="Bu F."/>
            <person name="Rutten L."/>
            <person name="Van Zeijl A."/>
            <person name="Liu W."/>
            <person name="Santuari L."/>
            <person name="Cao Q."/>
            <person name="Sharma T."/>
            <person name="Shen D."/>
            <person name="Roswanjaya Y."/>
            <person name="Wardhani T."/>
            <person name="Kalhor M.S."/>
            <person name="Jansen J."/>
            <person name="Van den Hoogen J."/>
            <person name="Gungor B."/>
            <person name="Hartog M."/>
            <person name="Hontelez J."/>
            <person name="Verver J."/>
            <person name="Yang W.-C."/>
            <person name="Schijlen E."/>
            <person name="Repin R."/>
            <person name="Schilthuizen M."/>
            <person name="Schranz E."/>
            <person name="Heidstra R."/>
            <person name="Miyata K."/>
            <person name="Fedorova E."/>
            <person name="Kohlen W."/>
            <person name="Bisseling T."/>
            <person name="Smit S."/>
            <person name="Geurts R."/>
        </authorList>
    </citation>
    <scope>NUCLEOTIDE SEQUENCE [LARGE SCALE GENOMIC DNA]</scope>
    <source>
        <strain evidence="2">cv. RG33-2</strain>
    </source>
</reference>
<evidence type="ECO:0000313" key="2">
    <source>
        <dbReference type="Proteomes" id="UP000237000"/>
    </source>
</evidence>
<sequence>MALVKEHFIRICWIKFGPSPHKAQSLLPLWKIIVILSHVFKTLLAIRQRRNLYLLWSLEFQIRFQKRLQLDSLFLLKA</sequence>
<dbReference type="EMBL" id="JXTC01000003">
    <property type="protein sequence ID" value="POO03291.1"/>
    <property type="molecule type" value="Genomic_DNA"/>
</dbReference>
<comment type="caution">
    <text evidence="1">The sequence shown here is derived from an EMBL/GenBank/DDBJ whole genome shotgun (WGS) entry which is preliminary data.</text>
</comment>